<name>A0A6J5L0S9_9CAUD</name>
<accession>A0A6J5L0S9</accession>
<dbReference type="EMBL" id="LR796209">
    <property type="protein sequence ID" value="CAB4127202.1"/>
    <property type="molecule type" value="Genomic_DNA"/>
</dbReference>
<protein>
    <submittedName>
        <fullName evidence="1">Uncharacterized protein</fullName>
    </submittedName>
</protein>
<organism evidence="1">
    <name type="scientific">uncultured Caudovirales phage</name>
    <dbReference type="NCBI Taxonomy" id="2100421"/>
    <lineage>
        <taxon>Viruses</taxon>
        <taxon>Duplodnaviria</taxon>
        <taxon>Heunggongvirae</taxon>
        <taxon>Uroviricota</taxon>
        <taxon>Caudoviricetes</taxon>
        <taxon>Peduoviridae</taxon>
        <taxon>Maltschvirus</taxon>
        <taxon>Maltschvirus maltsch</taxon>
    </lineage>
</organism>
<sequence>MFCHLTVALWKAQSKVEEWSDVKVMAATWKNTANQFEAELGAYKCICEELNAAK</sequence>
<gene>
    <name evidence="1" type="ORF">UFOVP75_82</name>
</gene>
<evidence type="ECO:0000313" key="1">
    <source>
        <dbReference type="EMBL" id="CAB4127202.1"/>
    </source>
</evidence>
<reference evidence="1" key="1">
    <citation type="submission" date="2020-04" db="EMBL/GenBank/DDBJ databases">
        <authorList>
            <person name="Chiriac C."/>
            <person name="Salcher M."/>
            <person name="Ghai R."/>
            <person name="Kavagutti S V."/>
        </authorList>
    </citation>
    <scope>NUCLEOTIDE SEQUENCE</scope>
</reference>
<proteinExistence type="predicted"/>